<dbReference type="Pfam" id="PF13487">
    <property type="entry name" value="HD_5"/>
    <property type="match status" value="1"/>
</dbReference>
<name>A0A158ELY6_9BURK</name>
<dbReference type="InterPro" id="IPR003607">
    <property type="entry name" value="HD/PDEase_dom"/>
</dbReference>
<dbReference type="Proteomes" id="UP000071859">
    <property type="component" value="Unassembled WGS sequence"/>
</dbReference>
<evidence type="ECO:0000313" key="3">
    <source>
        <dbReference type="Proteomes" id="UP000071859"/>
    </source>
</evidence>
<dbReference type="Gene3D" id="1.10.3210.10">
    <property type="entry name" value="Hypothetical protein af1432"/>
    <property type="match status" value="1"/>
</dbReference>
<organism evidence="2 3">
    <name type="scientific">Caballeronia calidae</name>
    <dbReference type="NCBI Taxonomy" id="1777139"/>
    <lineage>
        <taxon>Bacteria</taxon>
        <taxon>Pseudomonadati</taxon>
        <taxon>Pseudomonadota</taxon>
        <taxon>Betaproteobacteria</taxon>
        <taxon>Burkholderiales</taxon>
        <taxon>Burkholderiaceae</taxon>
        <taxon>Caballeronia</taxon>
    </lineage>
</organism>
<dbReference type="InterPro" id="IPR037522">
    <property type="entry name" value="HD_GYP_dom"/>
</dbReference>
<dbReference type="GO" id="GO:0008081">
    <property type="term" value="F:phosphoric diester hydrolase activity"/>
    <property type="evidence" value="ECO:0007669"/>
    <property type="project" value="UniProtKB-ARBA"/>
</dbReference>
<accession>A0A158ELY6</accession>
<dbReference type="PANTHER" id="PTHR45228">
    <property type="entry name" value="CYCLIC DI-GMP PHOSPHODIESTERASE TM_0186-RELATED"/>
    <property type="match status" value="1"/>
</dbReference>
<protein>
    <submittedName>
        <fullName evidence="2">Response regulator</fullName>
    </submittedName>
</protein>
<gene>
    <name evidence="2" type="ORF">AWB78_08327</name>
</gene>
<dbReference type="SMART" id="SM00471">
    <property type="entry name" value="HDc"/>
    <property type="match status" value="1"/>
</dbReference>
<evidence type="ECO:0000259" key="1">
    <source>
        <dbReference type="PROSITE" id="PS51832"/>
    </source>
</evidence>
<dbReference type="EMBL" id="FCOX02000148">
    <property type="protein sequence ID" value="SAL06937.1"/>
    <property type="molecule type" value="Genomic_DNA"/>
</dbReference>
<keyword evidence="3" id="KW-1185">Reference proteome</keyword>
<feature type="domain" description="HD-GYP" evidence="1">
    <location>
        <begin position="49"/>
        <end position="246"/>
    </location>
</feature>
<dbReference type="SUPFAM" id="SSF109604">
    <property type="entry name" value="HD-domain/PDEase-like"/>
    <property type="match status" value="1"/>
</dbReference>
<proteinExistence type="predicted"/>
<dbReference type="CDD" id="cd00077">
    <property type="entry name" value="HDc"/>
    <property type="match status" value="1"/>
</dbReference>
<dbReference type="AlphaFoldDB" id="A0A158ELY6"/>
<dbReference type="PROSITE" id="PS51832">
    <property type="entry name" value="HD_GYP"/>
    <property type="match status" value="1"/>
</dbReference>
<dbReference type="PANTHER" id="PTHR45228:SF1">
    <property type="entry name" value="CYCLIC DI-GMP PHOSPHODIESTERASE TM_0186"/>
    <property type="match status" value="1"/>
</dbReference>
<reference evidence="2" key="1">
    <citation type="submission" date="2016-01" db="EMBL/GenBank/DDBJ databases">
        <authorList>
            <person name="Peeters C."/>
        </authorList>
    </citation>
    <scope>NUCLEOTIDE SEQUENCE</scope>
    <source>
        <strain evidence="2">LMG 29321</strain>
    </source>
</reference>
<dbReference type="InterPro" id="IPR052020">
    <property type="entry name" value="Cyclic_di-GMP/3'3'-cGAMP_PDE"/>
</dbReference>
<comment type="caution">
    <text evidence="2">The sequence shown here is derived from an EMBL/GenBank/DDBJ whole genome shotgun (WGS) entry which is preliminary data.</text>
</comment>
<sequence>MFAIRRGDRRAQECRGPIVSEMNVSIAEPIRVADPLLEKLTAHDLRASIEDSEREVVLRLLLSAQYKDDNTGGHCFRIGAFAAWLAQQTTEGKAIASKLFWAAPLHDIGKIGVPDDVLKKPARLTSNEWSTMRQHAEIGASLLAESSSPVLQMASIVACEHHEKFDGSGYPRGIAGDDIFLGARIVSLVDFFDALTSDRCYRKALPDEHVLSQIKLLAGSHLDPELVEILLNNIARFLDLRDELRNLSCGGSVHYRDLLFLANTAATLVERSLGD</sequence>
<evidence type="ECO:0000313" key="2">
    <source>
        <dbReference type="EMBL" id="SAL06937.1"/>
    </source>
</evidence>